<proteinExistence type="inferred from homology"/>
<dbReference type="Gene3D" id="3.20.20.70">
    <property type="entry name" value="Aldolase class I"/>
    <property type="match status" value="1"/>
</dbReference>
<keyword evidence="3 15" id="KW-0808">Transferase</keyword>
<evidence type="ECO:0000313" key="25">
    <source>
        <dbReference type="Proteomes" id="UP000547976"/>
    </source>
</evidence>
<evidence type="ECO:0000256" key="14">
    <source>
        <dbReference type="ARBA" id="ARBA00048835"/>
    </source>
</evidence>
<dbReference type="GO" id="GO:0004312">
    <property type="term" value="F:fatty acid synthase activity"/>
    <property type="evidence" value="ECO:0007669"/>
    <property type="project" value="InterPro"/>
</dbReference>
<dbReference type="GO" id="GO:0004314">
    <property type="term" value="F:[acyl-carrier-protein] S-malonyltransferase activity"/>
    <property type="evidence" value="ECO:0007669"/>
    <property type="project" value="UniProtKB-EC"/>
</dbReference>
<evidence type="ECO:0000256" key="9">
    <source>
        <dbReference type="ARBA" id="ARBA00023268"/>
    </source>
</evidence>
<feature type="domain" description="Fatty acid synthase subunit beta N-terminal" evidence="22">
    <location>
        <begin position="51"/>
        <end position="166"/>
    </location>
</feature>
<feature type="domain" description="Malonyl-CoA:ACP transacylase (MAT)" evidence="17">
    <location>
        <begin position="1687"/>
        <end position="1886"/>
    </location>
</feature>
<dbReference type="GO" id="GO:0016297">
    <property type="term" value="F:fatty acyl-[ACP] hydrolase activity"/>
    <property type="evidence" value="ECO:0007669"/>
    <property type="project" value="UniProtKB-EC"/>
</dbReference>
<dbReference type="Pfam" id="PF17951">
    <property type="entry name" value="FAS_meander"/>
    <property type="match status" value="1"/>
</dbReference>
<dbReference type="CDD" id="cd03447">
    <property type="entry name" value="FAS_MaoC"/>
    <property type="match status" value="1"/>
</dbReference>
<dbReference type="InterPro" id="IPR050830">
    <property type="entry name" value="Fungal_FAS"/>
</dbReference>
<organism evidence="24 25">
    <name type="scientific">Gibberella subglutinans</name>
    <name type="common">Fusarium subglutinans</name>
    <dbReference type="NCBI Taxonomy" id="42677"/>
    <lineage>
        <taxon>Eukaryota</taxon>
        <taxon>Fungi</taxon>
        <taxon>Dikarya</taxon>
        <taxon>Ascomycota</taxon>
        <taxon>Pezizomycotina</taxon>
        <taxon>Sordariomycetes</taxon>
        <taxon>Hypocreomycetidae</taxon>
        <taxon>Hypocreales</taxon>
        <taxon>Nectriaceae</taxon>
        <taxon>Fusarium</taxon>
        <taxon>Fusarium fujikuroi species complex</taxon>
    </lineage>
</organism>
<dbReference type="GO" id="GO:0004321">
    <property type="term" value="F:fatty-acyl-CoA synthase activity"/>
    <property type="evidence" value="ECO:0007669"/>
    <property type="project" value="UniProtKB-EC"/>
</dbReference>
<comment type="catalytic activity">
    <reaction evidence="12">
        <text>(9Z)-octadecenoyl-[ACP] + H2O = (9Z)-octadecenoate + holo-[ACP] + H(+)</text>
        <dbReference type="Rhea" id="RHEA:15057"/>
        <dbReference type="Rhea" id="RHEA-COMP:9685"/>
        <dbReference type="Rhea" id="RHEA-COMP:9924"/>
        <dbReference type="ChEBI" id="CHEBI:15377"/>
        <dbReference type="ChEBI" id="CHEBI:15378"/>
        <dbReference type="ChEBI" id="CHEBI:30823"/>
        <dbReference type="ChEBI" id="CHEBI:64479"/>
        <dbReference type="ChEBI" id="CHEBI:78783"/>
        <dbReference type="EC" id="3.1.2.14"/>
    </reaction>
</comment>
<dbReference type="PRINTS" id="PR01483">
    <property type="entry name" value="FASYNTHASE"/>
</dbReference>
<dbReference type="Gene3D" id="6.10.60.10">
    <property type="match status" value="1"/>
</dbReference>
<dbReference type="GO" id="GO:0004313">
    <property type="term" value="F:[acyl-carrier-protein] S-acetyltransferase activity"/>
    <property type="evidence" value="ECO:0007669"/>
    <property type="project" value="UniProtKB-EC"/>
</dbReference>
<sequence>MIPSCTRSEALSLTALTNSRSGASTPISYSSAKSLAKSLTISQPSFFGKETKFIISVAEAEYDVAADLRASFLDSFGSYSEAKPQHHDEPFSQLQFLLSFIDFVNDSLQQETRQRREILEVLRASVQCAEDTVLAGNDVHVIVGQLSIPRKDKRNIIRAFFRAKFVLKESNGAHASHLLRSSLDGQSVVYAVFGGQGNGDDYFVEIIELYDTYQHILEGLVQSASDLFQRLSCSADFIDCFPEGMDLMSWLGKEKNATEPSKSYLLSAPVSQELLGCGLEEMPKFLAGVTGHSQGIIAAAAISAADSSISLHVIALQAMTLSLSLGARIHQSYGLRTLPRAMVQSCLAGEQEIPTPMLSVRGLSMEKLTAAIVGLNKRLPDTDVQMEVCLKNGNLNFVVTGAPLSLYALCTHLDQKFPEVSSPAKKPLGVVHQFLPAAAPYHNSYFAAAAAKAIEDCRELNWRGCDLKLPVFSTVNGLDLRSRSEANIVPDLIRMVACEAVDWPAALNMSDATHILDFGPGGTQGVGPLAHYLKDGRGVRIILATVSNGSNDELGYKPDLFDRSPGGYQRVLGHQSWAHRFRPTLVHFEASKKLLVDTRFTKLFLLPPIMVAAMTPTTSSWQFVAATMNAGYHVELACGGFHDAASLSEAIANISNNVDAGRGITCNVIYSNPTTLRWQITELQRLVESGYHIDGLAIGAGVPSPDVVQEYVERLRLRHIALKPGSIEAIQRTLEIARSLEPLPVVLQWTGGRGGGHHSDQDFHSPLRHMYGRIRAHPNVVLVVGSGFGSSVETFEYLTGDWATDMGLASMPVDGVLLGSRVMVAKEAKTSPAAKAVIVATDGVQDNEWQDASSCAAGGILSVVSEMRQPIHKISTRAVRLWHEFDQTIFCLSAEKRVAEITARRNEIIQRLNSDYHKVWFGCSGPSKDPVDLDEMTYGEVLYRFVDLTYVRAENRWVHLSWRKLLFDMLVRTLGRLSRSGTPRSAVLLKRPEDLDDPYTTLASTLAVIPEATTQLIAYEDVMYFLQNCRRRGQKPVPFVPILDADFETWFKKDSLWQSEDLAAVPDQDVGRVCILHGPVAAKYSKTVNEPISEILGQIHDAWVATFRETYCHGQIPSFDHSPLDATKVADYNHYDGLPVSHASHGIRTLAHWISYIKQCSDKRLSWAKVLLTLERVRKERRLAANPFLAVVSGLCSMDVQVTDSSESNIRGGFSFLIHLPDQTFLKVVDLSLQPCGKIVIEICHHQSARYTPTTVAYSLSYQPGLSTIAISDCCGDQPSNMRDFYHKVWFGTSQGPEGVSIYDDFECGPYTVTADAIREYDMCTGTTSSMANENRTTLEAPLDFSVVIAWEALVKPLFSRELATDMLKLLHISNQTRLLPGESLPIPGDTLYTKALVTELAVQSAGKMVEVRARISRGKACILEIEARFLFMGNYEDSHGSFRRSTVPSAQLLLKDQISVVRLHEKPWFQPLTSVQELVGKLVVFELEHFIYSDREGRLIEQRITGYAASGGKIIGKCDLVSHDDSHLDLTRNFLNEHLIAPSQPTLLKTPVDLLHGEKLILVAPEKDQSIAYAAVSGDFNPIHVAPVFACLAGLPRPIVHGMHISAELLHVAYTWLCGGTRSMLRKSNVSFICKVYEKDRLRVSFRHIAMHRGLRVVQVEVHKTATEELVLKGTYEIEQPSTALVFTGQGSQTKGMGMELYRNSPAARRVWDIADEYFQHDYGNIDPSGIWTSPKRSADLLTIPTIRISYHRYSGRRVRSNYMALASERVESDGQVSKVKLFPTIDQYTTSYAYTSESGLLSSTQFTQPAIVLMQLAIIADLEARQLVPDSVVYAGHSLGEFSALVALGGIMDLETLISTVFYRGLVMQSVVACDDLGRSQFAMCAIDPTRVSKGMDNCRENS</sequence>
<feature type="domain" description="Starter acyltransferase (SAT)" evidence="21">
    <location>
        <begin position="287"/>
        <end position="412"/>
    </location>
</feature>
<dbReference type="InterPro" id="IPR041099">
    <property type="entry name" value="FAS1_N"/>
</dbReference>
<evidence type="ECO:0000256" key="1">
    <source>
        <dbReference type="ARBA" id="ARBA00001055"/>
    </source>
</evidence>
<comment type="catalytic activity">
    <reaction evidence="11">
        <text>holo-[ACP] + malonyl-CoA = malonyl-[ACP] + CoA</text>
        <dbReference type="Rhea" id="RHEA:41792"/>
        <dbReference type="Rhea" id="RHEA-COMP:9623"/>
        <dbReference type="Rhea" id="RHEA-COMP:9685"/>
        <dbReference type="ChEBI" id="CHEBI:57287"/>
        <dbReference type="ChEBI" id="CHEBI:57384"/>
        <dbReference type="ChEBI" id="CHEBI:64479"/>
        <dbReference type="ChEBI" id="CHEBI:78449"/>
        <dbReference type="EC" id="2.3.1.39"/>
    </reaction>
</comment>
<evidence type="ECO:0000256" key="12">
    <source>
        <dbReference type="ARBA" id="ARBA00048536"/>
    </source>
</evidence>
<feature type="domain" description="MaoC-like" evidence="18">
    <location>
        <begin position="1568"/>
        <end position="1670"/>
    </location>
</feature>
<evidence type="ECO:0000256" key="16">
    <source>
        <dbReference type="PIRSR" id="PIRSR005562-1"/>
    </source>
</evidence>
<dbReference type="InterPro" id="IPR016452">
    <property type="entry name" value="Fas1/AflB-like"/>
</dbReference>
<comment type="similarity">
    <text evidence="2 15">Belongs to the fungal fatty acid synthetase subunit beta family.</text>
</comment>
<keyword evidence="8" id="KW-0456">Lyase</keyword>
<feature type="active site" description="For malonyltransferase activity" evidence="16">
    <location>
        <position position="1840"/>
    </location>
</feature>
<dbReference type="Proteomes" id="UP000547976">
    <property type="component" value="Unassembled WGS sequence"/>
</dbReference>
<dbReference type="Pfam" id="PF13452">
    <property type="entry name" value="FAS1_DH_region"/>
    <property type="match status" value="1"/>
</dbReference>
<keyword evidence="9" id="KW-0511">Multifunctional enzyme</keyword>
<dbReference type="InterPro" id="IPR014043">
    <property type="entry name" value="Acyl_transferase_dom"/>
</dbReference>
<dbReference type="InterPro" id="IPR002539">
    <property type="entry name" value="MaoC-like_dom"/>
</dbReference>
<keyword evidence="6 15" id="KW-0560">Oxidoreductase</keyword>
<keyword evidence="7 15" id="KW-0520">NAD</keyword>
<protein>
    <submittedName>
        <fullName evidence="24">Fatty acid synthase subunit beta</fullName>
    </submittedName>
</protein>
<evidence type="ECO:0000256" key="15">
    <source>
        <dbReference type="PIRNR" id="PIRNR005562"/>
    </source>
</evidence>
<dbReference type="InterPro" id="IPR016035">
    <property type="entry name" value="Acyl_Trfase/lysoPLipase"/>
</dbReference>
<evidence type="ECO:0000256" key="6">
    <source>
        <dbReference type="ARBA" id="ARBA00023002"/>
    </source>
</evidence>
<evidence type="ECO:0000259" key="19">
    <source>
        <dbReference type="Pfam" id="PF08354"/>
    </source>
</evidence>
<dbReference type="GeneID" id="59313663"/>
<feature type="domain" description="Fatty acid synthase meander beta sheet" evidence="23">
    <location>
        <begin position="1152"/>
        <end position="1292"/>
    </location>
</feature>
<dbReference type="Gene3D" id="3.10.129.10">
    <property type="entry name" value="Hotdog Thioesterase"/>
    <property type="match status" value="1"/>
</dbReference>
<dbReference type="InterPro" id="IPR032088">
    <property type="entry name" value="SAT"/>
</dbReference>
<dbReference type="GO" id="GO:0004318">
    <property type="term" value="F:enoyl-[acyl-carrier-protein] reductase (NADH) activity"/>
    <property type="evidence" value="ECO:0007669"/>
    <property type="project" value="UniProtKB-UniRule"/>
</dbReference>
<evidence type="ECO:0000259" key="17">
    <source>
        <dbReference type="Pfam" id="PF00698"/>
    </source>
</evidence>
<dbReference type="Pfam" id="PF08354">
    <property type="entry name" value="Fas1-AflB-like_hel"/>
    <property type="match status" value="1"/>
</dbReference>
<evidence type="ECO:0000259" key="18">
    <source>
        <dbReference type="Pfam" id="PF01575"/>
    </source>
</evidence>
<evidence type="ECO:0000256" key="10">
    <source>
        <dbReference type="ARBA" id="ARBA00048237"/>
    </source>
</evidence>
<evidence type="ECO:0000256" key="11">
    <source>
        <dbReference type="ARBA" id="ARBA00048462"/>
    </source>
</evidence>
<evidence type="ECO:0000256" key="5">
    <source>
        <dbReference type="ARBA" id="ARBA00022857"/>
    </source>
</evidence>
<keyword evidence="4 15" id="KW-0378">Hydrolase</keyword>
<dbReference type="Pfam" id="PF17828">
    <property type="entry name" value="FAS_N"/>
    <property type="match status" value="1"/>
</dbReference>
<dbReference type="PANTHER" id="PTHR10982:SF21">
    <property type="entry name" value="FATTY ACID SYNTHASE SUBUNIT BETA"/>
    <property type="match status" value="1"/>
</dbReference>
<feature type="domain" description="Fatty acid synthase beta subunit AflB /Fas1-like central" evidence="19">
    <location>
        <begin position="744"/>
        <end position="1096"/>
    </location>
</feature>
<keyword evidence="25" id="KW-1185">Reference proteome</keyword>
<evidence type="ECO:0000256" key="2">
    <source>
        <dbReference type="ARBA" id="ARBA00010009"/>
    </source>
</evidence>
<comment type="catalytic activity">
    <reaction evidence="14">
        <text>holo-[ACP] + acetyl-CoA = acetyl-[ACP] + CoA</text>
        <dbReference type="Rhea" id="RHEA:41788"/>
        <dbReference type="Rhea" id="RHEA-COMP:9621"/>
        <dbReference type="Rhea" id="RHEA-COMP:9685"/>
        <dbReference type="ChEBI" id="CHEBI:57287"/>
        <dbReference type="ChEBI" id="CHEBI:57288"/>
        <dbReference type="ChEBI" id="CHEBI:64479"/>
        <dbReference type="ChEBI" id="CHEBI:78446"/>
        <dbReference type="EC" id="2.3.1.38"/>
    </reaction>
</comment>
<evidence type="ECO:0000256" key="13">
    <source>
        <dbReference type="ARBA" id="ARBA00048572"/>
    </source>
</evidence>
<evidence type="ECO:0000256" key="3">
    <source>
        <dbReference type="ARBA" id="ARBA00022679"/>
    </source>
</evidence>
<comment type="catalytic activity">
    <reaction evidence="10">
        <text>acetyl-CoA + n malonyl-CoA + 2n NADPH + 4n H(+) = a long-chain-acyl-CoA + n CoA + n CO2 + 2n NADP(+).</text>
        <dbReference type="EC" id="2.3.1.86"/>
    </reaction>
</comment>
<dbReference type="SUPFAM" id="SSF51412">
    <property type="entry name" value="Inosine monophosphate dehydrogenase (IMPDH)"/>
    <property type="match status" value="1"/>
</dbReference>
<dbReference type="PANTHER" id="PTHR10982">
    <property type="entry name" value="MALONYL COA-ACYL CARRIER PROTEIN TRANSACYLASE"/>
    <property type="match status" value="1"/>
</dbReference>
<dbReference type="InterPro" id="IPR040883">
    <property type="entry name" value="FAS_meander"/>
</dbReference>
<dbReference type="InterPro" id="IPR029069">
    <property type="entry name" value="HotDog_dom_sf"/>
</dbReference>
<dbReference type="Gene3D" id="1.20.930.70">
    <property type="match status" value="1"/>
</dbReference>
<evidence type="ECO:0000259" key="20">
    <source>
        <dbReference type="Pfam" id="PF13452"/>
    </source>
</evidence>
<evidence type="ECO:0000256" key="4">
    <source>
        <dbReference type="ARBA" id="ARBA00022801"/>
    </source>
</evidence>
<dbReference type="Pfam" id="PF01575">
    <property type="entry name" value="MaoC_dehydratas"/>
    <property type="match status" value="1"/>
</dbReference>
<dbReference type="InterPro" id="IPR039569">
    <property type="entry name" value="FAS1-like_DH_region"/>
</dbReference>
<comment type="catalytic activity">
    <reaction evidence="1">
        <text>a (3R)-hydroxyacyl-[ACP] = a (2E)-enoyl-[ACP] + H2O</text>
        <dbReference type="Rhea" id="RHEA:13097"/>
        <dbReference type="Rhea" id="RHEA-COMP:9925"/>
        <dbReference type="Rhea" id="RHEA-COMP:9945"/>
        <dbReference type="ChEBI" id="CHEBI:15377"/>
        <dbReference type="ChEBI" id="CHEBI:78784"/>
        <dbReference type="ChEBI" id="CHEBI:78827"/>
        <dbReference type="EC" id="4.2.1.59"/>
    </reaction>
</comment>
<dbReference type="RefSeq" id="XP_036530543.1">
    <property type="nucleotide sequence ID" value="XM_036678945.1"/>
</dbReference>
<dbReference type="Gene3D" id="3.40.366.10">
    <property type="entry name" value="Malonyl-Coenzyme A Acyl Carrier Protein, domain 2"/>
    <property type="match status" value="3"/>
</dbReference>
<evidence type="ECO:0000256" key="8">
    <source>
        <dbReference type="ARBA" id="ARBA00023239"/>
    </source>
</evidence>
<feature type="active site" description="For acetyltransferase activity" evidence="16">
    <location>
        <position position="293"/>
    </location>
</feature>
<evidence type="ECO:0000259" key="22">
    <source>
        <dbReference type="Pfam" id="PF17828"/>
    </source>
</evidence>
<dbReference type="InterPro" id="IPR001227">
    <property type="entry name" value="Ac_transferase_dom_sf"/>
</dbReference>
<dbReference type="InterPro" id="IPR013785">
    <property type="entry name" value="Aldolase_TIM"/>
</dbReference>
<dbReference type="Pfam" id="PF00698">
    <property type="entry name" value="Acyl_transf_1"/>
    <property type="match status" value="1"/>
</dbReference>
<dbReference type="EMBL" id="JAAOAV010000457">
    <property type="protein sequence ID" value="KAF5574898.1"/>
    <property type="molecule type" value="Genomic_DNA"/>
</dbReference>
<dbReference type="InterPro" id="IPR013565">
    <property type="entry name" value="Fas1/AflB-like_central"/>
</dbReference>
<comment type="catalytic activity">
    <reaction evidence="13">
        <text>a 2,3-saturated acyl-[ACP] + NAD(+) = a (2E)-enoyl-[ACP] + NADH + H(+)</text>
        <dbReference type="Rhea" id="RHEA:10240"/>
        <dbReference type="Rhea" id="RHEA-COMP:9925"/>
        <dbReference type="Rhea" id="RHEA-COMP:9926"/>
        <dbReference type="ChEBI" id="CHEBI:15378"/>
        <dbReference type="ChEBI" id="CHEBI:57540"/>
        <dbReference type="ChEBI" id="CHEBI:57945"/>
        <dbReference type="ChEBI" id="CHEBI:78784"/>
        <dbReference type="ChEBI" id="CHEBI:78785"/>
        <dbReference type="EC" id="1.3.1.9"/>
    </reaction>
</comment>
<evidence type="ECO:0000259" key="23">
    <source>
        <dbReference type="Pfam" id="PF17951"/>
    </source>
</evidence>
<dbReference type="Gene3D" id="6.20.240.10">
    <property type="match status" value="1"/>
</dbReference>
<dbReference type="PIRSF" id="PIRSF005562">
    <property type="entry name" value="FAS_yeast_beta"/>
    <property type="match status" value="1"/>
</dbReference>
<reference evidence="24 25" key="1">
    <citation type="submission" date="2020-05" db="EMBL/GenBank/DDBJ databases">
        <title>Identification and distribution of gene clusters putatively required for synthesis of sphingolipid metabolism inhibitors in phylogenetically diverse species of the filamentous fungus Fusarium.</title>
        <authorList>
            <person name="Kim H.-S."/>
            <person name="Busman M."/>
            <person name="Brown D.W."/>
            <person name="Divon H."/>
            <person name="Uhlig S."/>
            <person name="Proctor R.H."/>
        </authorList>
    </citation>
    <scope>NUCLEOTIDE SEQUENCE [LARGE SCALE GENOMIC DNA]</scope>
    <source>
        <strain evidence="24 25">NRRL 66333</strain>
    </source>
</reference>
<gene>
    <name evidence="24" type="ORF">FSUBG_13997</name>
</gene>
<evidence type="ECO:0000259" key="21">
    <source>
        <dbReference type="Pfam" id="PF16073"/>
    </source>
</evidence>
<dbReference type="OrthoDB" id="4251012at2759"/>
<dbReference type="GO" id="GO:0005835">
    <property type="term" value="C:fatty acid synthase complex"/>
    <property type="evidence" value="ECO:0007669"/>
    <property type="project" value="UniProtKB-UniRule"/>
</dbReference>
<evidence type="ECO:0000313" key="24">
    <source>
        <dbReference type="EMBL" id="KAF5574898.1"/>
    </source>
</evidence>
<keyword evidence="5 15" id="KW-0521">NADP</keyword>
<dbReference type="GO" id="GO:0006633">
    <property type="term" value="P:fatty acid biosynthetic process"/>
    <property type="evidence" value="ECO:0007669"/>
    <property type="project" value="InterPro"/>
</dbReference>
<dbReference type="Gene3D" id="3.30.1120.100">
    <property type="match status" value="1"/>
</dbReference>
<dbReference type="GO" id="GO:0019171">
    <property type="term" value="F:(3R)-hydroxyacyl-[acyl-carrier-protein] dehydratase activity"/>
    <property type="evidence" value="ECO:0007669"/>
    <property type="project" value="UniProtKB-EC"/>
</dbReference>
<dbReference type="InterPro" id="IPR003965">
    <property type="entry name" value="Fatty_acid_synthase"/>
</dbReference>
<name>A0A8H5NS30_GIBSU</name>
<feature type="domain" description="FAS1-like dehydratase" evidence="20">
    <location>
        <begin position="1306"/>
        <end position="1418"/>
    </location>
</feature>
<comment type="caution">
    <text evidence="24">The sequence shown here is derived from an EMBL/GenBank/DDBJ whole genome shotgun (WGS) entry which is preliminary data.</text>
</comment>
<dbReference type="SUPFAM" id="SSF52151">
    <property type="entry name" value="FabD/lysophospholipase-like"/>
    <property type="match status" value="2"/>
</dbReference>
<evidence type="ECO:0000256" key="7">
    <source>
        <dbReference type="ARBA" id="ARBA00023027"/>
    </source>
</evidence>
<accession>A0A8H5NS30</accession>
<dbReference type="Gene3D" id="1.20.1050.120">
    <property type="match status" value="1"/>
</dbReference>
<dbReference type="Pfam" id="PF16073">
    <property type="entry name" value="SAT"/>
    <property type="match status" value="1"/>
</dbReference>
<dbReference type="SUPFAM" id="SSF54637">
    <property type="entry name" value="Thioesterase/thiol ester dehydrase-isomerase"/>
    <property type="match status" value="2"/>
</dbReference>